<organism evidence="2 3">
    <name type="scientific">Chitinophaga nivalis</name>
    <dbReference type="NCBI Taxonomy" id="2991709"/>
    <lineage>
        <taxon>Bacteria</taxon>
        <taxon>Pseudomonadati</taxon>
        <taxon>Bacteroidota</taxon>
        <taxon>Chitinophagia</taxon>
        <taxon>Chitinophagales</taxon>
        <taxon>Chitinophagaceae</taxon>
        <taxon>Chitinophaga</taxon>
    </lineage>
</organism>
<feature type="transmembrane region" description="Helical" evidence="1">
    <location>
        <begin position="227"/>
        <end position="246"/>
    </location>
</feature>
<feature type="transmembrane region" description="Helical" evidence="1">
    <location>
        <begin position="346"/>
        <end position="364"/>
    </location>
</feature>
<keyword evidence="1" id="KW-1133">Transmembrane helix</keyword>
<feature type="transmembrane region" description="Helical" evidence="1">
    <location>
        <begin position="47"/>
        <end position="68"/>
    </location>
</feature>
<feature type="transmembrane region" description="Helical" evidence="1">
    <location>
        <begin position="21"/>
        <end position="41"/>
    </location>
</feature>
<reference evidence="2 3" key="1">
    <citation type="submission" date="2022-10" db="EMBL/GenBank/DDBJ databases">
        <title>Chitinophaga nivalis PC15 sp. nov., isolated from Pyeongchang county, South Korea.</title>
        <authorList>
            <person name="Trinh H.N."/>
        </authorList>
    </citation>
    <scope>NUCLEOTIDE SEQUENCE [LARGE SCALE GENOMIC DNA]</scope>
    <source>
        <strain evidence="2 3">PC14</strain>
    </source>
</reference>
<keyword evidence="1" id="KW-0472">Membrane</keyword>
<dbReference type="Proteomes" id="UP001207742">
    <property type="component" value="Unassembled WGS sequence"/>
</dbReference>
<accession>A0ABT3IRK3</accession>
<feature type="transmembrane region" description="Helical" evidence="1">
    <location>
        <begin position="297"/>
        <end position="318"/>
    </location>
</feature>
<sequence>MRSTTVILQKIFSQRFYLQNTGFFLVLFYLLFGVVNGGNLLPYHYGLMMGFIGNYTFLLLVLLLWTLYAGKCVGFILKTFQLQGYDFLYPTMGSIDPPIRRRIWIFLHVSIYLPVLIYAGIAVVVAISHGYYLPAAIIAVFNIMMCLWPVYVYERKLAQPDVIFFTSRLQRRINQYLIKPPVLFFLYELFTNFPRRILSTKLFSAGVLWITFFLLEQGGEFDLRGLQLGVMVSVLLHLQLMLHHRAFDDAYLGFIQQLPIPLYRHYGRLVMIYLLMFLPEMLMIIVNGYTKINVLDFFTVFCTALSLLVLFRTLLYFPKINPEVHVRYVLLISFVVLFMILGRYEWWAVGLLQVAAAIIFFRQYRLYENYIDIAEKA</sequence>
<dbReference type="RefSeq" id="WP_264733426.1">
    <property type="nucleotide sequence ID" value="NZ_JAPDNR010000001.1"/>
</dbReference>
<evidence type="ECO:0000256" key="1">
    <source>
        <dbReference type="SAM" id="Phobius"/>
    </source>
</evidence>
<gene>
    <name evidence="2" type="ORF">OL497_22100</name>
</gene>
<feature type="transmembrane region" description="Helical" evidence="1">
    <location>
        <begin position="103"/>
        <end position="125"/>
    </location>
</feature>
<feature type="transmembrane region" description="Helical" evidence="1">
    <location>
        <begin position="266"/>
        <end position="285"/>
    </location>
</feature>
<evidence type="ECO:0000313" key="3">
    <source>
        <dbReference type="Proteomes" id="UP001207742"/>
    </source>
</evidence>
<protein>
    <recommendedName>
        <fullName evidence="4">ABC transporter permease</fullName>
    </recommendedName>
</protein>
<feature type="transmembrane region" description="Helical" evidence="1">
    <location>
        <begin position="324"/>
        <end position="341"/>
    </location>
</feature>
<name>A0ABT3IRK3_9BACT</name>
<keyword evidence="3" id="KW-1185">Reference proteome</keyword>
<feature type="transmembrane region" description="Helical" evidence="1">
    <location>
        <begin position="131"/>
        <end position="152"/>
    </location>
</feature>
<evidence type="ECO:0000313" key="2">
    <source>
        <dbReference type="EMBL" id="MCW3486611.1"/>
    </source>
</evidence>
<feature type="transmembrane region" description="Helical" evidence="1">
    <location>
        <begin position="196"/>
        <end position="215"/>
    </location>
</feature>
<keyword evidence="1" id="KW-0812">Transmembrane</keyword>
<dbReference type="EMBL" id="JAPDNS010000002">
    <property type="protein sequence ID" value="MCW3486611.1"/>
    <property type="molecule type" value="Genomic_DNA"/>
</dbReference>
<proteinExistence type="predicted"/>
<evidence type="ECO:0008006" key="4">
    <source>
        <dbReference type="Google" id="ProtNLM"/>
    </source>
</evidence>
<comment type="caution">
    <text evidence="2">The sequence shown here is derived from an EMBL/GenBank/DDBJ whole genome shotgun (WGS) entry which is preliminary data.</text>
</comment>